<evidence type="ECO:0000313" key="3">
    <source>
        <dbReference type="Proteomes" id="UP000799753"/>
    </source>
</evidence>
<dbReference type="Gene3D" id="3.40.50.720">
    <property type="entry name" value="NAD(P)-binding Rossmann-like Domain"/>
    <property type="match status" value="1"/>
</dbReference>
<protein>
    <submittedName>
        <fullName evidence="2">NAD(P)-binding protein</fullName>
    </submittedName>
</protein>
<evidence type="ECO:0000259" key="1">
    <source>
        <dbReference type="Pfam" id="PF01370"/>
    </source>
</evidence>
<dbReference type="SUPFAM" id="SSF51735">
    <property type="entry name" value="NAD(P)-binding Rossmann-fold domains"/>
    <property type="match status" value="1"/>
</dbReference>
<dbReference type="InterPro" id="IPR001509">
    <property type="entry name" value="Epimerase_deHydtase"/>
</dbReference>
<sequence length="348" mass="37443">MTKVFITGATGYIGGDALYVIANTYPDLAITALVRNSDKGAKIAAQYTKIKLVYGNLDNADILTEETAKADITLHFADSDHVAGANAIVAGLAQKQTPGYLIHTSGTGILGGADWDNKTFGTLSEKVYDDWDGLGEVTSFPDHWSHRDIDKIVLAASSKNPGNVFTAIVTPPTIYGPGRGPDNQRSHQVPELTKNTLSRGKGFHVGDGKNVWHEVHVQDLSNVYLALVTAARQPGGGKATWNDEGYYFAESGEFVWGDISKAIAKAAADRKLIASTELDSVSAEEADKFTRKGSYIWGTNSRGKAIRARKLLGWEPKQKSLVDTIEDLVVREAKALGLAKTHQEVASG</sequence>
<dbReference type="GO" id="GO:0004029">
    <property type="term" value="F:aldehyde dehydrogenase (NAD+) activity"/>
    <property type="evidence" value="ECO:0007669"/>
    <property type="project" value="TreeGrafter"/>
</dbReference>
<dbReference type="Pfam" id="PF01370">
    <property type="entry name" value="Epimerase"/>
    <property type="match status" value="1"/>
</dbReference>
<dbReference type="OrthoDB" id="2130169at2759"/>
<proteinExistence type="predicted"/>
<dbReference type="GO" id="GO:0005737">
    <property type="term" value="C:cytoplasm"/>
    <property type="evidence" value="ECO:0007669"/>
    <property type="project" value="TreeGrafter"/>
</dbReference>
<evidence type="ECO:0000313" key="2">
    <source>
        <dbReference type="EMBL" id="KAF2637808.1"/>
    </source>
</evidence>
<dbReference type="EMBL" id="MU006792">
    <property type="protein sequence ID" value="KAF2637808.1"/>
    <property type="molecule type" value="Genomic_DNA"/>
</dbReference>
<dbReference type="Proteomes" id="UP000799753">
    <property type="component" value="Unassembled WGS sequence"/>
</dbReference>
<dbReference type="AlphaFoldDB" id="A0A6A6RU80"/>
<gene>
    <name evidence="2" type="ORF">P280DRAFT_500495</name>
</gene>
<accession>A0A6A6RU80</accession>
<keyword evidence="3" id="KW-1185">Reference proteome</keyword>
<dbReference type="InterPro" id="IPR036291">
    <property type="entry name" value="NAD(P)-bd_dom_sf"/>
</dbReference>
<organism evidence="2 3">
    <name type="scientific">Massarina eburnea CBS 473.64</name>
    <dbReference type="NCBI Taxonomy" id="1395130"/>
    <lineage>
        <taxon>Eukaryota</taxon>
        <taxon>Fungi</taxon>
        <taxon>Dikarya</taxon>
        <taxon>Ascomycota</taxon>
        <taxon>Pezizomycotina</taxon>
        <taxon>Dothideomycetes</taxon>
        <taxon>Pleosporomycetidae</taxon>
        <taxon>Pleosporales</taxon>
        <taxon>Massarineae</taxon>
        <taxon>Massarinaceae</taxon>
        <taxon>Massarina</taxon>
    </lineage>
</organism>
<dbReference type="PANTHER" id="PTHR48079">
    <property type="entry name" value="PROTEIN YEEZ"/>
    <property type="match status" value="1"/>
</dbReference>
<dbReference type="InterPro" id="IPR051783">
    <property type="entry name" value="NAD(P)-dependent_oxidoreduct"/>
</dbReference>
<name>A0A6A6RU80_9PLEO</name>
<dbReference type="PANTHER" id="PTHR48079:SF7">
    <property type="entry name" value="NAD(P)-BINDING DOMAIN-CONTAINING PROTEIN-RELATED"/>
    <property type="match status" value="1"/>
</dbReference>
<reference evidence="2" key="1">
    <citation type="journal article" date="2020" name="Stud. Mycol.">
        <title>101 Dothideomycetes genomes: a test case for predicting lifestyles and emergence of pathogens.</title>
        <authorList>
            <person name="Haridas S."/>
            <person name="Albert R."/>
            <person name="Binder M."/>
            <person name="Bloem J."/>
            <person name="Labutti K."/>
            <person name="Salamov A."/>
            <person name="Andreopoulos B."/>
            <person name="Baker S."/>
            <person name="Barry K."/>
            <person name="Bills G."/>
            <person name="Bluhm B."/>
            <person name="Cannon C."/>
            <person name="Castanera R."/>
            <person name="Culley D."/>
            <person name="Daum C."/>
            <person name="Ezra D."/>
            <person name="Gonzalez J."/>
            <person name="Henrissat B."/>
            <person name="Kuo A."/>
            <person name="Liang C."/>
            <person name="Lipzen A."/>
            <person name="Lutzoni F."/>
            <person name="Magnuson J."/>
            <person name="Mondo S."/>
            <person name="Nolan M."/>
            <person name="Ohm R."/>
            <person name="Pangilinan J."/>
            <person name="Park H.-J."/>
            <person name="Ramirez L."/>
            <person name="Alfaro M."/>
            <person name="Sun H."/>
            <person name="Tritt A."/>
            <person name="Yoshinaga Y."/>
            <person name="Zwiers L.-H."/>
            <person name="Turgeon B."/>
            <person name="Goodwin S."/>
            <person name="Spatafora J."/>
            <person name="Crous P."/>
            <person name="Grigoriev I."/>
        </authorList>
    </citation>
    <scope>NUCLEOTIDE SEQUENCE</scope>
    <source>
        <strain evidence="2">CBS 473.64</strain>
    </source>
</reference>
<feature type="domain" description="NAD-dependent epimerase/dehydratase" evidence="1">
    <location>
        <begin position="149"/>
        <end position="233"/>
    </location>
</feature>